<protein>
    <submittedName>
        <fullName evidence="1">Os03g0722700 protein</fullName>
    </submittedName>
</protein>
<gene>
    <name evidence="1" type="ordered locus">Os03g0722700</name>
</gene>
<organism evidence="1 2">
    <name type="scientific">Oryza sativa subsp. japonica</name>
    <name type="common">Rice</name>
    <dbReference type="NCBI Taxonomy" id="39947"/>
    <lineage>
        <taxon>Eukaryota</taxon>
        <taxon>Viridiplantae</taxon>
        <taxon>Streptophyta</taxon>
        <taxon>Embryophyta</taxon>
        <taxon>Tracheophyta</taxon>
        <taxon>Spermatophyta</taxon>
        <taxon>Magnoliopsida</taxon>
        <taxon>Liliopsida</taxon>
        <taxon>Poales</taxon>
        <taxon>Poaceae</taxon>
        <taxon>BOP clade</taxon>
        <taxon>Oryzoideae</taxon>
        <taxon>Oryzeae</taxon>
        <taxon>Oryzinae</taxon>
        <taxon>Oryza</taxon>
        <taxon>Oryza sativa</taxon>
    </lineage>
</organism>
<name>C7J031_ORYSJ</name>
<proteinExistence type="predicted"/>
<dbReference type="KEGG" id="dosa:Os03g0722700"/>
<dbReference type="AlphaFoldDB" id="C7J031"/>
<evidence type="ECO:0000313" key="2">
    <source>
        <dbReference type="Proteomes" id="UP000000763"/>
    </source>
</evidence>
<reference evidence="2" key="2">
    <citation type="journal article" date="2008" name="Nucleic Acids Res.">
        <title>The rice annotation project database (RAP-DB): 2008 update.</title>
        <authorList>
            <consortium name="The rice annotation project (RAP)"/>
        </authorList>
    </citation>
    <scope>GENOME REANNOTATION</scope>
    <source>
        <strain evidence="2">cv. Nipponbare</strain>
    </source>
</reference>
<evidence type="ECO:0000313" key="1">
    <source>
        <dbReference type="EMBL" id="BAH92350.1"/>
    </source>
</evidence>
<sequence>RGEKSRCCLKASCHIAPLPSKADEGGCRANASMKERDNHLC</sequence>
<feature type="non-terminal residue" evidence="1">
    <location>
        <position position="1"/>
    </location>
</feature>
<dbReference type="EMBL" id="AP008209">
    <property type="protein sequence ID" value="BAH92350.1"/>
    <property type="molecule type" value="Genomic_DNA"/>
</dbReference>
<reference evidence="1 2" key="1">
    <citation type="journal article" date="2005" name="Nature">
        <title>The map-based sequence of the rice genome.</title>
        <authorList>
            <consortium name="International rice genome sequencing project (IRGSP)"/>
            <person name="Matsumoto T."/>
            <person name="Wu J."/>
            <person name="Kanamori H."/>
            <person name="Katayose Y."/>
            <person name="Fujisawa M."/>
            <person name="Namiki N."/>
            <person name="Mizuno H."/>
            <person name="Yamamoto K."/>
            <person name="Antonio B.A."/>
            <person name="Baba T."/>
            <person name="Sakata K."/>
            <person name="Nagamura Y."/>
            <person name="Aoki H."/>
            <person name="Arikawa K."/>
            <person name="Arita K."/>
            <person name="Bito T."/>
            <person name="Chiden Y."/>
            <person name="Fujitsuka N."/>
            <person name="Fukunaka R."/>
            <person name="Hamada M."/>
            <person name="Harada C."/>
            <person name="Hayashi A."/>
            <person name="Hijishita S."/>
            <person name="Honda M."/>
            <person name="Hosokawa S."/>
            <person name="Ichikawa Y."/>
            <person name="Idonuma A."/>
            <person name="Iijima M."/>
            <person name="Ikeda M."/>
            <person name="Ikeno M."/>
            <person name="Ito K."/>
            <person name="Ito S."/>
            <person name="Ito T."/>
            <person name="Ito Y."/>
            <person name="Ito Y."/>
            <person name="Iwabuchi A."/>
            <person name="Kamiya K."/>
            <person name="Karasawa W."/>
            <person name="Kurita K."/>
            <person name="Katagiri S."/>
            <person name="Kikuta A."/>
            <person name="Kobayashi H."/>
            <person name="Kobayashi N."/>
            <person name="Machita K."/>
            <person name="Maehara T."/>
            <person name="Masukawa M."/>
            <person name="Mizubayashi T."/>
            <person name="Mukai Y."/>
            <person name="Nagasaki H."/>
            <person name="Nagata Y."/>
            <person name="Naito S."/>
            <person name="Nakashima M."/>
            <person name="Nakama Y."/>
            <person name="Nakamichi Y."/>
            <person name="Nakamura M."/>
            <person name="Meguro A."/>
            <person name="Negishi M."/>
            <person name="Ohta I."/>
            <person name="Ohta T."/>
            <person name="Okamoto M."/>
            <person name="Ono N."/>
            <person name="Saji S."/>
            <person name="Sakaguchi M."/>
            <person name="Sakai K."/>
            <person name="Shibata M."/>
            <person name="Shimokawa T."/>
            <person name="Song J."/>
            <person name="Takazaki Y."/>
            <person name="Terasawa K."/>
            <person name="Tsugane M."/>
            <person name="Tsuji K."/>
            <person name="Ueda S."/>
            <person name="Waki K."/>
            <person name="Yamagata H."/>
            <person name="Yamamoto M."/>
            <person name="Yamamoto S."/>
            <person name="Yamane H."/>
            <person name="Yoshiki S."/>
            <person name="Yoshihara R."/>
            <person name="Yukawa K."/>
            <person name="Zhong H."/>
            <person name="Yano M."/>
            <person name="Yuan Q."/>
            <person name="Ouyang S."/>
            <person name="Liu J."/>
            <person name="Jones K.M."/>
            <person name="Gansberger K."/>
            <person name="Moffat K."/>
            <person name="Hill J."/>
            <person name="Bera J."/>
            <person name="Fadrosh D."/>
            <person name="Jin S."/>
            <person name="Johri S."/>
            <person name="Kim M."/>
            <person name="Overton L."/>
            <person name="Reardon M."/>
            <person name="Tsitrin T."/>
            <person name="Vuong H."/>
            <person name="Weaver B."/>
            <person name="Ciecko A."/>
            <person name="Tallon L."/>
            <person name="Jackson J."/>
            <person name="Pai G."/>
            <person name="Aken S.V."/>
            <person name="Utterback T."/>
            <person name="Reidmuller S."/>
            <person name="Feldblyum T."/>
            <person name="Hsiao J."/>
            <person name="Zismann V."/>
            <person name="Iobst S."/>
            <person name="de Vazeille A.R."/>
            <person name="Buell C.R."/>
            <person name="Ying K."/>
            <person name="Li Y."/>
            <person name="Lu T."/>
            <person name="Huang Y."/>
            <person name="Zhao Q."/>
            <person name="Feng Q."/>
            <person name="Zhang L."/>
            <person name="Zhu J."/>
            <person name="Weng Q."/>
            <person name="Mu J."/>
            <person name="Lu Y."/>
            <person name="Fan D."/>
            <person name="Liu Y."/>
            <person name="Guan J."/>
            <person name="Zhang Y."/>
            <person name="Yu S."/>
            <person name="Liu X."/>
            <person name="Zhang Y."/>
            <person name="Hong G."/>
            <person name="Han B."/>
            <person name="Choisne N."/>
            <person name="Demange N."/>
            <person name="Orjeda G."/>
            <person name="Samain S."/>
            <person name="Cattolico L."/>
            <person name="Pelletier E."/>
            <person name="Couloux A."/>
            <person name="Segurens B."/>
            <person name="Wincker P."/>
            <person name="D'Hont A."/>
            <person name="Scarpelli C."/>
            <person name="Weissenbach J."/>
            <person name="Salanoubat M."/>
            <person name="Quetier F."/>
            <person name="Yu Y."/>
            <person name="Kim H.R."/>
            <person name="Rambo T."/>
            <person name="Currie J."/>
            <person name="Collura K."/>
            <person name="Luo M."/>
            <person name="Yang T."/>
            <person name="Ammiraju J.S.S."/>
            <person name="Engler F."/>
            <person name="Soderlund C."/>
            <person name="Wing R.A."/>
            <person name="Palmer L.E."/>
            <person name="de la Bastide M."/>
            <person name="Spiegel L."/>
            <person name="Nascimento L."/>
            <person name="Zutavern T."/>
            <person name="O'Shaughnessy A."/>
            <person name="Dike S."/>
            <person name="Dedhia N."/>
            <person name="Preston R."/>
            <person name="Balija V."/>
            <person name="McCombie W.R."/>
            <person name="Chow T."/>
            <person name="Chen H."/>
            <person name="Chung M."/>
            <person name="Chen C."/>
            <person name="Shaw J."/>
            <person name="Wu H."/>
            <person name="Hsiao K."/>
            <person name="Chao Y."/>
            <person name="Chu M."/>
            <person name="Cheng C."/>
            <person name="Hour A."/>
            <person name="Lee P."/>
            <person name="Lin S."/>
            <person name="Lin Y."/>
            <person name="Liou J."/>
            <person name="Liu S."/>
            <person name="Hsing Y."/>
            <person name="Raghuvanshi S."/>
            <person name="Mohanty A."/>
            <person name="Bharti A.K."/>
            <person name="Gaur A."/>
            <person name="Gupta V."/>
            <person name="Kumar D."/>
            <person name="Ravi V."/>
            <person name="Vij S."/>
            <person name="Kapur A."/>
            <person name="Khurana P."/>
            <person name="Khurana P."/>
            <person name="Khurana J.P."/>
            <person name="Tyagi A.K."/>
            <person name="Gaikwad K."/>
            <person name="Singh A."/>
            <person name="Dalal V."/>
            <person name="Srivastava S."/>
            <person name="Dixit A."/>
            <person name="Pal A.K."/>
            <person name="Ghazi I.A."/>
            <person name="Yadav M."/>
            <person name="Pandit A."/>
            <person name="Bhargava A."/>
            <person name="Sureshbabu K."/>
            <person name="Batra K."/>
            <person name="Sharma T.R."/>
            <person name="Mohapatra T."/>
            <person name="Singh N.K."/>
            <person name="Messing J."/>
            <person name="Nelson A.B."/>
            <person name="Fuks G."/>
            <person name="Kavchok S."/>
            <person name="Keizer G."/>
            <person name="Linton E."/>
            <person name="Llaca V."/>
            <person name="Song R."/>
            <person name="Tanyolac B."/>
            <person name="Young S."/>
            <person name="Ho-Il K."/>
            <person name="Hahn J.H."/>
            <person name="Sangsakoo G."/>
            <person name="Vanavichit A."/>
            <person name="de Mattos Luiz.A.T."/>
            <person name="Zimmer P.D."/>
            <person name="Malone G."/>
            <person name="Dellagostin O."/>
            <person name="de Oliveira A.C."/>
            <person name="Bevan M."/>
            <person name="Bancroft I."/>
            <person name="Minx P."/>
            <person name="Cordum H."/>
            <person name="Wilson R."/>
            <person name="Cheng Z."/>
            <person name="Jin W."/>
            <person name="Jiang J."/>
            <person name="Leong S.A."/>
            <person name="Iwama H."/>
            <person name="Gojobori T."/>
            <person name="Itoh T."/>
            <person name="Niimura Y."/>
            <person name="Fujii Y."/>
            <person name="Habara T."/>
            <person name="Sakai H."/>
            <person name="Sato Y."/>
            <person name="Wilson G."/>
            <person name="Kumar K."/>
            <person name="McCouch S."/>
            <person name="Juretic N."/>
            <person name="Hoen D."/>
            <person name="Wright S."/>
            <person name="Bruskiewich R."/>
            <person name="Bureau T."/>
            <person name="Miyao A."/>
            <person name="Hirochika H."/>
            <person name="Nishikawa T."/>
            <person name="Kadowaki K."/>
            <person name="Sugiura M."/>
            <person name="Burr B."/>
            <person name="Sasaki T."/>
        </authorList>
    </citation>
    <scope>NUCLEOTIDE SEQUENCE [LARGE SCALE GENOMIC DNA]</scope>
    <source>
        <strain evidence="2">cv. Nipponbare</strain>
    </source>
</reference>
<dbReference type="Proteomes" id="UP000000763">
    <property type="component" value="Chromosome 3"/>
</dbReference>
<accession>C7J031</accession>